<gene>
    <name evidence="2" type="ORF">KAJ71_20710</name>
</gene>
<comment type="caution">
    <text evidence="2">The sequence shown here is derived from an EMBL/GenBank/DDBJ whole genome shotgun (WGS) entry which is preliminary data.</text>
</comment>
<sequence>MIIEIRMAGFINKGAELMLYAALTKMKEKYPDATYVMQPTDKDGPQPFHKLTSAGFYPKAAFKKFRIQWGDTLRVIPKKLRDRYGIVLDREVDIVIDAAGFAYSDQWGHYASADLAESVLRWKKNGTKVVMLPQALGPFTSPEIISSIKTIAENVGLVFPREKISYRYLVDIAGQRQNIIKRPDFTNLLAGVIPDDFDAINNKFCIVPNYRMVDMTNEKDSVAYLPFLIKCAKRLLEKDAKPFILVHEGNKDLELAKQLSTAVGNIPIVCENDALKIKGILGCCTGTIGSRFHGLVSALSQGVPSLATGWSHKYQMLFDDYGFPEGLVDVKISDAEIIKRIDLILDSESRNQIVETITENSRLLKDESRLMWDAVFKYLDK</sequence>
<feature type="domain" description="Polysaccharide pyruvyl transferase" evidence="1">
    <location>
        <begin position="12"/>
        <end position="312"/>
    </location>
</feature>
<dbReference type="RefSeq" id="WP_248947430.1">
    <property type="nucleotide sequence ID" value="NZ_JAGQDC010000022.1"/>
</dbReference>
<dbReference type="Pfam" id="PF04230">
    <property type="entry name" value="PS_pyruv_trans"/>
    <property type="match status" value="1"/>
</dbReference>
<dbReference type="PANTHER" id="PTHR36836">
    <property type="entry name" value="COLANIC ACID BIOSYNTHESIS PROTEIN WCAK"/>
    <property type="match status" value="1"/>
</dbReference>
<organism evidence="2 3">
    <name type="scientific">Serratia silvae</name>
    <dbReference type="NCBI Taxonomy" id="2824122"/>
    <lineage>
        <taxon>Bacteria</taxon>
        <taxon>Pseudomonadati</taxon>
        <taxon>Pseudomonadota</taxon>
        <taxon>Gammaproteobacteria</taxon>
        <taxon>Enterobacterales</taxon>
        <taxon>Yersiniaceae</taxon>
        <taxon>Serratia</taxon>
    </lineage>
</organism>
<evidence type="ECO:0000259" key="1">
    <source>
        <dbReference type="Pfam" id="PF04230"/>
    </source>
</evidence>
<dbReference type="PANTHER" id="PTHR36836:SF1">
    <property type="entry name" value="COLANIC ACID BIOSYNTHESIS PROTEIN WCAK"/>
    <property type="match status" value="1"/>
</dbReference>
<reference evidence="2" key="1">
    <citation type="submission" date="2021-04" db="EMBL/GenBank/DDBJ databases">
        <title>Genome sequence of Serratia sp. arafor3.</title>
        <authorList>
            <person name="Besaury L."/>
        </authorList>
    </citation>
    <scope>NUCLEOTIDE SEQUENCE</scope>
    <source>
        <strain evidence="2">Arafor3</strain>
    </source>
</reference>
<evidence type="ECO:0000313" key="3">
    <source>
        <dbReference type="Proteomes" id="UP001165275"/>
    </source>
</evidence>
<keyword evidence="3" id="KW-1185">Reference proteome</keyword>
<dbReference type="GO" id="GO:0016740">
    <property type="term" value="F:transferase activity"/>
    <property type="evidence" value="ECO:0007669"/>
    <property type="project" value="UniProtKB-KW"/>
</dbReference>
<dbReference type="Proteomes" id="UP001165275">
    <property type="component" value="Unassembled WGS sequence"/>
</dbReference>
<name>A0ABT0KHC3_9GAMM</name>
<protein>
    <submittedName>
        <fullName evidence="2">Polysaccharide pyruvyl transferase family protein</fullName>
    </submittedName>
</protein>
<dbReference type="EMBL" id="JAGQDC010000022">
    <property type="protein sequence ID" value="MCL1031419.1"/>
    <property type="molecule type" value="Genomic_DNA"/>
</dbReference>
<accession>A0ABT0KHC3</accession>
<keyword evidence="2" id="KW-0808">Transferase</keyword>
<dbReference type="InterPro" id="IPR007345">
    <property type="entry name" value="Polysacch_pyruvyl_Trfase"/>
</dbReference>
<proteinExistence type="predicted"/>
<evidence type="ECO:0000313" key="2">
    <source>
        <dbReference type="EMBL" id="MCL1031419.1"/>
    </source>
</evidence>